<name>C1FDJ4_MICCC</name>
<dbReference type="FunCoup" id="C1FDJ4">
    <property type="interactions" value="2235"/>
</dbReference>
<dbReference type="STRING" id="296587.C1FDJ4"/>
<protein>
    <submittedName>
        <fullName evidence="2">Sac phosphatase</fullName>
    </submittedName>
</protein>
<dbReference type="EMBL" id="CP001574">
    <property type="protein sequence ID" value="ACO68800.1"/>
    <property type="molecule type" value="Genomic_DNA"/>
</dbReference>
<accession>C1FDJ4</accession>
<dbReference type="Proteomes" id="UP000002009">
    <property type="component" value="Chromosome 1"/>
</dbReference>
<proteinExistence type="predicted"/>
<dbReference type="KEGG" id="mis:MICPUN_114040"/>
<evidence type="ECO:0000313" key="2">
    <source>
        <dbReference type="EMBL" id="ACO68800.1"/>
    </source>
</evidence>
<gene>
    <name evidence="2" type="ORF">MICPUN_114040</name>
</gene>
<dbReference type="GO" id="GO:0005783">
    <property type="term" value="C:endoplasmic reticulum"/>
    <property type="evidence" value="ECO:0007669"/>
    <property type="project" value="TreeGrafter"/>
</dbReference>
<dbReference type="GO" id="GO:0043812">
    <property type="term" value="F:phosphatidylinositol-4-phosphate phosphatase activity"/>
    <property type="evidence" value="ECO:0007669"/>
    <property type="project" value="TreeGrafter"/>
</dbReference>
<dbReference type="AlphaFoldDB" id="C1FDJ4"/>
<reference evidence="2 3" key="1">
    <citation type="journal article" date="2009" name="Science">
        <title>Green evolution and dynamic adaptations revealed by genomes of the marine picoeukaryotes Micromonas.</title>
        <authorList>
            <person name="Worden A.Z."/>
            <person name="Lee J.H."/>
            <person name="Mock T."/>
            <person name="Rouze P."/>
            <person name="Simmons M.P."/>
            <person name="Aerts A.L."/>
            <person name="Allen A.E."/>
            <person name="Cuvelier M.L."/>
            <person name="Derelle E."/>
            <person name="Everett M.V."/>
            <person name="Foulon E."/>
            <person name="Grimwood J."/>
            <person name="Gundlach H."/>
            <person name="Henrissat B."/>
            <person name="Napoli C."/>
            <person name="McDonald S.M."/>
            <person name="Parker M.S."/>
            <person name="Rombauts S."/>
            <person name="Salamov A."/>
            <person name="Von Dassow P."/>
            <person name="Badger J.H."/>
            <person name="Coutinho P.M."/>
            <person name="Demir E."/>
            <person name="Dubchak I."/>
            <person name="Gentemann C."/>
            <person name="Eikrem W."/>
            <person name="Gready J.E."/>
            <person name="John U."/>
            <person name="Lanier W."/>
            <person name="Lindquist E.A."/>
            <person name="Lucas S."/>
            <person name="Mayer K.F."/>
            <person name="Moreau H."/>
            <person name="Not F."/>
            <person name="Otillar R."/>
            <person name="Panaud O."/>
            <person name="Pangilinan J."/>
            <person name="Paulsen I."/>
            <person name="Piegu B."/>
            <person name="Poliakov A."/>
            <person name="Robbens S."/>
            <person name="Schmutz J."/>
            <person name="Toulza E."/>
            <person name="Wyss T."/>
            <person name="Zelensky A."/>
            <person name="Zhou K."/>
            <person name="Armbrust E.V."/>
            <person name="Bhattacharya D."/>
            <person name="Goodenough U.W."/>
            <person name="Van de Peer Y."/>
            <person name="Grigoriev I.V."/>
        </authorList>
    </citation>
    <scope>NUCLEOTIDE SEQUENCE [LARGE SCALE GENOMIC DNA]</scope>
    <source>
        <strain evidence="3">RCC299 / NOUM17</strain>
    </source>
</reference>
<dbReference type="PANTHER" id="PTHR45662:SF2">
    <property type="entry name" value="PHOSPHATIDYLINOSITOL-3-PHOSPHATASE SAC1"/>
    <property type="match status" value="1"/>
</dbReference>
<sequence length="529" mass="59578">MSDFAGHFQSSLEVSSKVVFGCVGTIRLLAGYYLIVLTSYEVVDEIQGFRVYRASGFDIVRCFAPETYGSLSPRQKRDEGRYLQLLRASLQRGSRLLYFSLGYDLTLNCQRQHLFTRSSASLPKFIAKDKLLGSKLTLRAMHSKEVAITYRGRMAVPGAVEYPRTCWQTADKSFCWNRHPGQTLATAVAATGSANEHDVQSMILPLVCGSFESLQESIMNITVKVSLISRTSIGRVGIRNHCRGVDSEGEAANFIETEQVLEIPGREALYSFVIVRGSVPVKWSQPLVDLAWNQQILLHEPCDIAPVRRHFSRLLSRYGIVTVVDLLGTIGDEGRLKACFKKALASLPLPQTHEKLIRYFQYDAHAESRRGCPASLKRLQIWSKLEICHQGYFAITLDEGTESVVTRMQDGVFRVNCKDCLDRTNIFQCRLAQIALQEQLCAVLPQDGDSMIRRLSRLHRRLWANHGDRISLQYSGTGALKRDAVRVGRQTLSGLLRDGRVALTRYFRGKFSDGWAQDGLDLWTRGHYA</sequence>
<dbReference type="InterPro" id="IPR002013">
    <property type="entry name" value="SAC_dom"/>
</dbReference>
<dbReference type="PANTHER" id="PTHR45662">
    <property type="entry name" value="PHOSPHATIDYLINOSITIDE PHOSPHATASE SAC1"/>
    <property type="match status" value="1"/>
</dbReference>
<dbReference type="eggNOG" id="KOG1889">
    <property type="taxonomic scope" value="Eukaryota"/>
</dbReference>
<dbReference type="Pfam" id="PF02383">
    <property type="entry name" value="Syja_N"/>
    <property type="match status" value="1"/>
</dbReference>
<dbReference type="InParanoid" id="C1FDJ4"/>
<evidence type="ECO:0000259" key="1">
    <source>
        <dbReference type="PROSITE" id="PS50275"/>
    </source>
</evidence>
<dbReference type="PROSITE" id="PS50275">
    <property type="entry name" value="SAC"/>
    <property type="match status" value="1"/>
</dbReference>
<feature type="domain" description="SAC" evidence="1">
    <location>
        <begin position="97"/>
        <end position="476"/>
    </location>
</feature>
<evidence type="ECO:0000313" key="3">
    <source>
        <dbReference type="Proteomes" id="UP000002009"/>
    </source>
</evidence>
<dbReference type="GeneID" id="8250075"/>
<dbReference type="RefSeq" id="XP_002507542.1">
    <property type="nucleotide sequence ID" value="XM_002507496.1"/>
</dbReference>
<dbReference type="OrthoDB" id="405996at2759"/>
<keyword evidence="3" id="KW-1185">Reference proteome</keyword>
<dbReference type="OMA" id="FHQERAN"/>
<dbReference type="GO" id="GO:0046856">
    <property type="term" value="P:phosphatidylinositol dephosphorylation"/>
    <property type="evidence" value="ECO:0007669"/>
    <property type="project" value="TreeGrafter"/>
</dbReference>
<organism evidence="2 3">
    <name type="scientific">Micromonas commoda (strain RCC299 / NOUM17 / CCMP2709)</name>
    <name type="common">Picoplanktonic green alga</name>
    <dbReference type="NCBI Taxonomy" id="296587"/>
    <lineage>
        <taxon>Eukaryota</taxon>
        <taxon>Viridiplantae</taxon>
        <taxon>Chlorophyta</taxon>
        <taxon>Mamiellophyceae</taxon>
        <taxon>Mamiellales</taxon>
        <taxon>Mamiellaceae</taxon>
        <taxon>Micromonas</taxon>
    </lineage>
</organism>